<evidence type="ECO:0000256" key="2">
    <source>
        <dbReference type="SAM" id="MobiDB-lite"/>
    </source>
</evidence>
<feature type="domain" description="BRCT" evidence="3">
    <location>
        <begin position="161"/>
        <end position="243"/>
    </location>
</feature>
<dbReference type="Proteomes" id="UP001168990">
    <property type="component" value="Unassembled WGS sequence"/>
</dbReference>
<dbReference type="Pfam" id="PF12738">
    <property type="entry name" value="PTCB-BRCT"/>
    <property type="match status" value="1"/>
</dbReference>
<dbReference type="InterPro" id="IPR001357">
    <property type="entry name" value="BRCT_dom"/>
</dbReference>
<reference evidence="4" key="2">
    <citation type="submission" date="2023-03" db="EMBL/GenBank/DDBJ databases">
        <authorList>
            <person name="Inwood S.N."/>
            <person name="Skelly J.G."/>
            <person name="Guhlin J."/>
            <person name="Harrop T.W.R."/>
            <person name="Goldson S.G."/>
            <person name="Dearden P.K."/>
        </authorList>
    </citation>
    <scope>NUCLEOTIDE SEQUENCE</scope>
    <source>
        <strain evidence="4">Irish</strain>
        <tissue evidence="4">Whole body</tissue>
    </source>
</reference>
<dbReference type="Pfam" id="PF00533">
    <property type="entry name" value="BRCT"/>
    <property type="match status" value="1"/>
</dbReference>
<dbReference type="SUPFAM" id="SSF52113">
    <property type="entry name" value="BRCT domain"/>
    <property type="match status" value="3"/>
</dbReference>
<dbReference type="PANTHER" id="PTHR13561">
    <property type="entry name" value="DNA REPLICATION REGULATOR DPB11-RELATED"/>
    <property type="match status" value="1"/>
</dbReference>
<evidence type="ECO:0000259" key="3">
    <source>
        <dbReference type="PROSITE" id="PS50172"/>
    </source>
</evidence>
<feature type="domain" description="BRCT" evidence="3">
    <location>
        <begin position="401"/>
        <end position="486"/>
    </location>
</feature>
<keyword evidence="1" id="KW-0677">Repeat</keyword>
<dbReference type="GO" id="GO:0007095">
    <property type="term" value="P:mitotic G2 DNA damage checkpoint signaling"/>
    <property type="evidence" value="ECO:0007669"/>
    <property type="project" value="TreeGrafter"/>
</dbReference>
<dbReference type="GO" id="GO:0006270">
    <property type="term" value="P:DNA replication initiation"/>
    <property type="evidence" value="ECO:0007669"/>
    <property type="project" value="TreeGrafter"/>
</dbReference>
<protein>
    <recommendedName>
        <fullName evidence="3">BRCT domain-containing protein</fullName>
    </recommendedName>
</protein>
<sequence length="551" mass="61509">MSQILSIKSRKGDIFVLQEFEDELLKKLEITKCFRVVGPRCLLQCFFTGESVPPGTSPVFTIAMKDFVVCAYGFNSEIKDEIRKKVEYMGGIYIKELRTCITHRVTDSVMSAKYEKAMENKIPVFTYEWIKAVWNANLTEFTPANDPLFDKYKCSTFMHLIVTTSNLPKRQKEEVKKLINENGGVFMGPLDGTKVEVVLAPDNSSLNEKIKFALQNNIACLKFEWVIKSVNAGYALPFNNYLITAALRALSSTLENASTQIIHSSLNFSAISNIPNDNSCNFIEESMSNTIAINHDNVIDRNISPCVSIIERLDKPQTVVPNADNDDDDDDEANIVQQYLQKSNALINRSANIHNQTNSCVSTNKNSCSPGSSSIEQRQRQTIKNEPANDNEVPLSQPCIMSEQLSTGLTFLVLGFYDEENALTIRNIVGLDGRIVTNSYSGAPDYGVVPITGAQLRHTNSEIVTNLYIEDCINNEKIIDIAYYHRPLAMPASAKPLADCVIAISSYSGFERIYLTQLAVALGARHQDLFAQQTNIEKRLYAATHLICTVP</sequence>
<dbReference type="PROSITE" id="PS50172">
    <property type="entry name" value="BRCT"/>
    <property type="match status" value="3"/>
</dbReference>
<dbReference type="SMART" id="SM00292">
    <property type="entry name" value="BRCT"/>
    <property type="match status" value="3"/>
</dbReference>
<dbReference type="Gene3D" id="3.40.50.10190">
    <property type="entry name" value="BRCT domain"/>
    <property type="match status" value="5"/>
</dbReference>
<feature type="compositionally biased region" description="Polar residues" evidence="2">
    <location>
        <begin position="361"/>
        <end position="384"/>
    </location>
</feature>
<dbReference type="PANTHER" id="PTHR13561:SF20">
    <property type="entry name" value="DNA TOPOISOMERASE 2-BINDING PROTEIN 1"/>
    <property type="match status" value="1"/>
</dbReference>
<keyword evidence="5" id="KW-1185">Reference proteome</keyword>
<comment type="caution">
    <text evidence="4">The sequence shown here is derived from an EMBL/GenBank/DDBJ whole genome shotgun (WGS) entry which is preliminary data.</text>
</comment>
<dbReference type="AlphaFoldDB" id="A0AA39FJR4"/>
<accession>A0AA39FJR4</accession>
<evidence type="ECO:0000256" key="1">
    <source>
        <dbReference type="ARBA" id="ARBA00022737"/>
    </source>
</evidence>
<evidence type="ECO:0000313" key="5">
    <source>
        <dbReference type="Proteomes" id="UP001168990"/>
    </source>
</evidence>
<dbReference type="InterPro" id="IPR059215">
    <property type="entry name" value="BRCT2_TopBP1-like"/>
</dbReference>
<feature type="region of interest" description="Disordered" evidence="2">
    <location>
        <begin position="361"/>
        <end position="394"/>
    </location>
</feature>
<proteinExistence type="predicted"/>
<dbReference type="CDD" id="cd17731">
    <property type="entry name" value="BRCT_TopBP1_rpt2_like"/>
    <property type="match status" value="1"/>
</dbReference>
<dbReference type="EMBL" id="JAQQBS010000003">
    <property type="protein sequence ID" value="KAK0170880.1"/>
    <property type="molecule type" value="Genomic_DNA"/>
</dbReference>
<dbReference type="GO" id="GO:0033314">
    <property type="term" value="P:mitotic DNA replication checkpoint signaling"/>
    <property type="evidence" value="ECO:0007669"/>
    <property type="project" value="TreeGrafter"/>
</dbReference>
<dbReference type="InterPro" id="IPR036420">
    <property type="entry name" value="BRCT_dom_sf"/>
</dbReference>
<name>A0AA39FJR4_9HYME</name>
<evidence type="ECO:0000313" key="4">
    <source>
        <dbReference type="EMBL" id="KAK0170880.1"/>
    </source>
</evidence>
<feature type="domain" description="BRCT" evidence="3">
    <location>
        <begin position="64"/>
        <end position="130"/>
    </location>
</feature>
<reference evidence="4" key="1">
    <citation type="journal article" date="2023" name="bioRxiv">
        <title>Scaffold-level genome assemblies of two parasitoid biocontrol wasps reveal the parthenogenesis mechanism and an associated novel virus.</title>
        <authorList>
            <person name="Inwood S."/>
            <person name="Skelly J."/>
            <person name="Guhlin J."/>
            <person name="Harrop T."/>
            <person name="Goldson S."/>
            <person name="Dearden P."/>
        </authorList>
    </citation>
    <scope>NUCLEOTIDE SEQUENCE</scope>
    <source>
        <strain evidence="4">Irish</strain>
        <tissue evidence="4">Whole body</tissue>
    </source>
</reference>
<gene>
    <name evidence="4" type="ORF">PV328_008671</name>
</gene>
<organism evidence="4 5">
    <name type="scientific">Microctonus aethiopoides</name>
    <dbReference type="NCBI Taxonomy" id="144406"/>
    <lineage>
        <taxon>Eukaryota</taxon>
        <taxon>Metazoa</taxon>
        <taxon>Ecdysozoa</taxon>
        <taxon>Arthropoda</taxon>
        <taxon>Hexapoda</taxon>
        <taxon>Insecta</taxon>
        <taxon>Pterygota</taxon>
        <taxon>Neoptera</taxon>
        <taxon>Endopterygota</taxon>
        <taxon>Hymenoptera</taxon>
        <taxon>Apocrita</taxon>
        <taxon>Ichneumonoidea</taxon>
        <taxon>Braconidae</taxon>
        <taxon>Euphorinae</taxon>
        <taxon>Microctonus</taxon>
    </lineage>
</organism>